<accession>R0FTN9</accession>
<keyword evidence="3" id="KW-1185">Reference proteome</keyword>
<feature type="transmembrane region" description="Helical" evidence="1">
    <location>
        <begin position="61"/>
        <end position="82"/>
    </location>
</feature>
<name>R0FTN9_9BRAS</name>
<reference evidence="3" key="1">
    <citation type="journal article" date="2013" name="Nat. Genet.">
        <title>The Capsella rubella genome and the genomic consequences of rapid mating system evolution.</title>
        <authorList>
            <person name="Slotte T."/>
            <person name="Hazzouri K.M."/>
            <person name="Agren J.A."/>
            <person name="Koenig D."/>
            <person name="Maumus F."/>
            <person name="Guo Y.L."/>
            <person name="Steige K."/>
            <person name="Platts A.E."/>
            <person name="Escobar J.S."/>
            <person name="Newman L.K."/>
            <person name="Wang W."/>
            <person name="Mandakova T."/>
            <person name="Vello E."/>
            <person name="Smith L.M."/>
            <person name="Henz S.R."/>
            <person name="Steffen J."/>
            <person name="Takuno S."/>
            <person name="Brandvain Y."/>
            <person name="Coop G."/>
            <person name="Andolfatto P."/>
            <person name="Hu T.T."/>
            <person name="Blanchette M."/>
            <person name="Clark R.M."/>
            <person name="Quesneville H."/>
            <person name="Nordborg M."/>
            <person name="Gaut B.S."/>
            <person name="Lysak M.A."/>
            <person name="Jenkins J."/>
            <person name="Grimwood J."/>
            <person name="Chapman J."/>
            <person name="Prochnik S."/>
            <person name="Shu S."/>
            <person name="Rokhsar D."/>
            <person name="Schmutz J."/>
            <person name="Weigel D."/>
            <person name="Wright S.I."/>
        </authorList>
    </citation>
    <scope>NUCLEOTIDE SEQUENCE [LARGE SCALE GENOMIC DNA]</scope>
    <source>
        <strain evidence="3">cv. Monte Gargano</strain>
    </source>
</reference>
<dbReference type="Proteomes" id="UP000029121">
    <property type="component" value="Unassembled WGS sequence"/>
</dbReference>
<proteinExistence type="predicted"/>
<dbReference type="EMBL" id="KB870809">
    <property type="protein sequence ID" value="EOA25856.1"/>
    <property type="molecule type" value="Genomic_DNA"/>
</dbReference>
<keyword evidence="1" id="KW-0472">Membrane</keyword>
<feature type="transmembrane region" description="Helical" evidence="1">
    <location>
        <begin position="21"/>
        <end position="41"/>
    </location>
</feature>
<organism evidence="2 3">
    <name type="scientific">Capsella rubella</name>
    <dbReference type="NCBI Taxonomy" id="81985"/>
    <lineage>
        <taxon>Eukaryota</taxon>
        <taxon>Viridiplantae</taxon>
        <taxon>Streptophyta</taxon>
        <taxon>Embryophyta</taxon>
        <taxon>Tracheophyta</taxon>
        <taxon>Spermatophyta</taxon>
        <taxon>Magnoliopsida</taxon>
        <taxon>eudicotyledons</taxon>
        <taxon>Gunneridae</taxon>
        <taxon>Pentapetalae</taxon>
        <taxon>rosids</taxon>
        <taxon>malvids</taxon>
        <taxon>Brassicales</taxon>
        <taxon>Brassicaceae</taxon>
        <taxon>Camelineae</taxon>
        <taxon>Capsella</taxon>
    </lineage>
</organism>
<dbReference type="AlphaFoldDB" id="R0FTN9"/>
<protein>
    <submittedName>
        <fullName evidence="2">Uncharacterized protein</fullName>
    </submittedName>
</protein>
<evidence type="ECO:0000313" key="3">
    <source>
        <dbReference type="Proteomes" id="UP000029121"/>
    </source>
</evidence>
<keyword evidence="1" id="KW-0812">Transmembrane</keyword>
<evidence type="ECO:0000313" key="2">
    <source>
        <dbReference type="EMBL" id="EOA25856.1"/>
    </source>
</evidence>
<feature type="transmembrane region" description="Helical" evidence="1">
    <location>
        <begin position="94"/>
        <end position="115"/>
    </location>
</feature>
<sequence length="117" mass="13563">MTQRKCLTKCVKENGLLRGMRVLEPILPMMSMLRLLLYYLVEGVPLLLKACGHLRYFRTGTELYCLLVKQILLSMGCFPFMLKKNDDQTATRRLFCLIDPKILFCGFLLCLANLLRL</sequence>
<evidence type="ECO:0000256" key="1">
    <source>
        <dbReference type="SAM" id="Phobius"/>
    </source>
</evidence>
<gene>
    <name evidence="2" type="ORF">CARUB_v10019234mg</name>
</gene>
<keyword evidence="1" id="KW-1133">Transmembrane helix</keyword>